<accession>A0A6J4LA81</accession>
<dbReference type="Gene3D" id="3.40.50.300">
    <property type="entry name" value="P-loop containing nucleotide triphosphate hydrolases"/>
    <property type="match status" value="1"/>
</dbReference>
<sequence length="163" mass="17222">MAARVVAAHSRAVLVEGDRFFAFVARGAVAPWTPAAAAQNEVVLAAAARAAGRFAAGGYPVVYDGVLGPWSLAGFVAETGLAAVDDVLLLPDEQVCRTRVASRTGHGFTDDDAARAMHREFARSQVDERHVLRDVLDHPDAVAAEVRGRQAAGALRWPLPSRG</sequence>
<evidence type="ECO:0000313" key="1">
    <source>
        <dbReference type="EMBL" id="CAA9327266.1"/>
    </source>
</evidence>
<dbReference type="EMBL" id="CADCUE010000092">
    <property type="protein sequence ID" value="CAA9327266.1"/>
    <property type="molecule type" value="Genomic_DNA"/>
</dbReference>
<organism evidence="1">
    <name type="scientific">uncultured Frankineae bacterium</name>
    <dbReference type="NCBI Taxonomy" id="437475"/>
    <lineage>
        <taxon>Bacteria</taxon>
        <taxon>Bacillati</taxon>
        <taxon>Actinomycetota</taxon>
        <taxon>Actinomycetes</taxon>
        <taxon>Frankiales</taxon>
        <taxon>environmental samples</taxon>
    </lineage>
</organism>
<gene>
    <name evidence="1" type="ORF">AVDCRST_MAG16-1106</name>
</gene>
<protein>
    <submittedName>
        <fullName evidence="1">Uncharacterized protein</fullName>
    </submittedName>
</protein>
<dbReference type="AlphaFoldDB" id="A0A6J4LA81"/>
<proteinExistence type="predicted"/>
<dbReference type="InterPro" id="IPR027417">
    <property type="entry name" value="P-loop_NTPase"/>
</dbReference>
<reference evidence="1" key="1">
    <citation type="submission" date="2020-02" db="EMBL/GenBank/DDBJ databases">
        <authorList>
            <person name="Meier V. D."/>
        </authorList>
    </citation>
    <scope>NUCLEOTIDE SEQUENCE</scope>
    <source>
        <strain evidence="1">AVDCRST_MAG16</strain>
    </source>
</reference>
<name>A0A6J4LA81_9ACTN</name>